<dbReference type="EMBL" id="QGGW01000005">
    <property type="protein sequence ID" value="PWK60153.1"/>
    <property type="molecule type" value="Genomic_DNA"/>
</dbReference>
<evidence type="ECO:0000313" key="3">
    <source>
        <dbReference type="Proteomes" id="UP000245708"/>
    </source>
</evidence>
<proteinExistence type="predicted"/>
<evidence type="ECO:0000313" key="2">
    <source>
        <dbReference type="EMBL" id="PWK60153.1"/>
    </source>
</evidence>
<feature type="chain" id="PRO_5016362346" evidence="1">
    <location>
        <begin position="23"/>
        <end position="150"/>
    </location>
</feature>
<reference evidence="2 3" key="1">
    <citation type="submission" date="2018-05" db="EMBL/GenBank/DDBJ databases">
        <title>Genomic Encyclopedia of Type Strains, Phase IV (KMG-IV): sequencing the most valuable type-strain genomes for metagenomic binning, comparative biology and taxonomic classification.</title>
        <authorList>
            <person name="Goeker M."/>
        </authorList>
    </citation>
    <scope>NUCLEOTIDE SEQUENCE [LARGE SCALE GENOMIC DNA]</scope>
    <source>
        <strain evidence="2 3">DSM 16097</strain>
    </source>
</reference>
<protein>
    <submittedName>
        <fullName evidence="2">Uncharacterized protein</fullName>
    </submittedName>
</protein>
<accession>A0A316GIV9</accession>
<dbReference type="OrthoDB" id="7862810at2"/>
<evidence type="ECO:0000256" key="1">
    <source>
        <dbReference type="SAM" id="SignalP"/>
    </source>
</evidence>
<organism evidence="2 3">
    <name type="scientific">Roseicyclus mahoneyensis</name>
    <dbReference type="NCBI Taxonomy" id="164332"/>
    <lineage>
        <taxon>Bacteria</taxon>
        <taxon>Pseudomonadati</taxon>
        <taxon>Pseudomonadota</taxon>
        <taxon>Alphaproteobacteria</taxon>
        <taxon>Rhodobacterales</taxon>
        <taxon>Roseobacteraceae</taxon>
        <taxon>Roseicyclus</taxon>
    </lineage>
</organism>
<dbReference type="AlphaFoldDB" id="A0A316GIV9"/>
<sequence length="150" mass="15685">MRALSLIATALVALAPAVPGHADTVVRACEGWEANARNLMMPPEIAVQSFANGEVRAIGLDTSEPACCSAHLMVDFFVATEPFPLCALVSGPNGQGFSGLRMAEMTARYDPATGLTLTLPAGRYDGMGSVMAPLHVTINRATATVMAQHD</sequence>
<gene>
    <name evidence="2" type="ORF">C7455_105137</name>
</gene>
<name>A0A316GIV9_9RHOB</name>
<dbReference type="RefSeq" id="WP_109668436.1">
    <property type="nucleotide sequence ID" value="NZ_QGGW01000005.1"/>
</dbReference>
<dbReference type="Proteomes" id="UP000245708">
    <property type="component" value="Unassembled WGS sequence"/>
</dbReference>
<keyword evidence="3" id="KW-1185">Reference proteome</keyword>
<comment type="caution">
    <text evidence="2">The sequence shown here is derived from an EMBL/GenBank/DDBJ whole genome shotgun (WGS) entry which is preliminary data.</text>
</comment>
<keyword evidence="1" id="KW-0732">Signal</keyword>
<feature type="signal peptide" evidence="1">
    <location>
        <begin position="1"/>
        <end position="22"/>
    </location>
</feature>